<evidence type="ECO:0000313" key="1">
    <source>
        <dbReference type="EMBL" id="DAF95451.1"/>
    </source>
</evidence>
<reference evidence="1" key="1">
    <citation type="journal article" date="2021" name="Proc. Natl. Acad. Sci. U.S.A.">
        <title>A Catalog of Tens of Thousands of Viruses from Human Metagenomes Reveals Hidden Associations with Chronic Diseases.</title>
        <authorList>
            <person name="Tisza M.J."/>
            <person name="Buck C.B."/>
        </authorList>
    </citation>
    <scope>NUCLEOTIDE SEQUENCE</scope>
    <source>
        <strain evidence="1">CtCo31</strain>
    </source>
</reference>
<protein>
    <submittedName>
        <fullName evidence="1">Long tail fiber proximal subunit</fullName>
    </submittedName>
</protein>
<accession>A0A8S5ULZ6</accession>
<organism evidence="1">
    <name type="scientific">Myoviridae sp. ctCo31</name>
    <dbReference type="NCBI Taxonomy" id="2825053"/>
    <lineage>
        <taxon>Viruses</taxon>
        <taxon>Duplodnaviria</taxon>
        <taxon>Heunggongvirae</taxon>
        <taxon>Uroviricota</taxon>
        <taxon>Caudoviricetes</taxon>
    </lineage>
</organism>
<dbReference type="EMBL" id="BK016109">
    <property type="protein sequence ID" value="DAF95451.1"/>
    <property type="molecule type" value="Genomic_DNA"/>
</dbReference>
<proteinExistence type="predicted"/>
<sequence length="85" mass="8923">MTPLRVKQAVAKFTPKVEFATASETVSGYTRLASKGQVQQGTLNVGYAVSPKSFVESRATQTAVGTVQMATNDQALNSSATDLAI</sequence>
<name>A0A8S5ULZ6_9CAUD</name>